<organism evidence="4 5">
    <name type="scientific">Aeromonas media</name>
    <dbReference type="NCBI Taxonomy" id="651"/>
    <lineage>
        <taxon>Bacteria</taxon>
        <taxon>Pseudomonadati</taxon>
        <taxon>Pseudomonadota</taxon>
        <taxon>Gammaproteobacteria</taxon>
        <taxon>Aeromonadales</taxon>
        <taxon>Aeromonadaceae</taxon>
        <taxon>Aeromonas</taxon>
    </lineage>
</organism>
<protein>
    <recommendedName>
        <fullName evidence="6">Capsule biosynthesis GfcC family protein</fullName>
    </recommendedName>
</protein>
<evidence type="ECO:0008006" key="6">
    <source>
        <dbReference type="Google" id="ProtNLM"/>
    </source>
</evidence>
<dbReference type="Pfam" id="PF06251">
    <property type="entry name" value="Caps_syn_GfcC_C"/>
    <property type="match status" value="1"/>
</dbReference>
<proteinExistence type="predicted"/>
<sequence length="251" mass="27839">MKIIYSLLLATLGAAPVMADVSVSVWWQGQPTATMTHPQSMLLSDALLNSAVSQYDNYWPVAHISTPARQKNIEYQQQAVLKDLSLLATYWQQHDEAELAHAALQLNQQLQQLHLTGRFELPVDPDISLVPSSANPVLQGDYQLYLAPRRSQIYLAGLIAHPGEAPVLPAAGLREYWKKLDRLSGSDDTGAYLISPSGKSEWIPVAIWNERHVEAMPGATLFVGFAPSVLPEQYTDLNTRMLTLLANRMPK</sequence>
<evidence type="ECO:0000259" key="3">
    <source>
        <dbReference type="Pfam" id="PF20616"/>
    </source>
</evidence>
<feature type="chain" id="PRO_5042091171" description="Capsule biosynthesis GfcC family protein" evidence="1">
    <location>
        <begin position="20"/>
        <end position="251"/>
    </location>
</feature>
<evidence type="ECO:0000256" key="1">
    <source>
        <dbReference type="SAM" id="SignalP"/>
    </source>
</evidence>
<keyword evidence="1" id="KW-0732">Signal</keyword>
<reference evidence="4 5" key="1">
    <citation type="submission" date="2020-01" db="EMBL/GenBank/DDBJ databases">
        <title>Complete genome of Aeromonas media MC64.</title>
        <authorList>
            <person name="Cao G."/>
            <person name="Fu J."/>
            <person name="Zhong C."/>
        </authorList>
    </citation>
    <scope>NUCLEOTIDE SEQUENCE [LARGE SCALE GENOMIC DNA]</scope>
    <source>
        <strain evidence="4 5">MC64</strain>
    </source>
</reference>
<dbReference type="InterPro" id="IPR046459">
    <property type="entry name" value="Caps_syn_GfcC_N"/>
</dbReference>
<dbReference type="Proteomes" id="UP000463871">
    <property type="component" value="Chromosome"/>
</dbReference>
<feature type="domain" description="Capsule biosynthesis GfcC-like N-terminal" evidence="3">
    <location>
        <begin position="19"/>
        <end position="149"/>
    </location>
</feature>
<evidence type="ECO:0000313" key="4">
    <source>
        <dbReference type="EMBL" id="QHQ50773.1"/>
    </source>
</evidence>
<feature type="signal peptide" evidence="1">
    <location>
        <begin position="1"/>
        <end position="19"/>
    </location>
</feature>
<gene>
    <name evidence="4" type="ORF">GWI30_07525</name>
</gene>
<dbReference type="Gene3D" id="3.10.20.700">
    <property type="match status" value="1"/>
</dbReference>
<name>A0AAE6SHL0_AERME</name>
<dbReference type="Gene3D" id="3.10.560.10">
    <property type="entry name" value="Outer membrane lipoprotein wza domain like"/>
    <property type="match status" value="1"/>
</dbReference>
<feature type="domain" description="Capsule biosynthesis GfcC-like C-terminal" evidence="2">
    <location>
        <begin position="162"/>
        <end position="250"/>
    </location>
</feature>
<evidence type="ECO:0000313" key="5">
    <source>
        <dbReference type="Proteomes" id="UP000463871"/>
    </source>
</evidence>
<dbReference type="Pfam" id="PF20616">
    <property type="entry name" value="Caps_syn_GfcC_N"/>
    <property type="match status" value="1"/>
</dbReference>
<accession>A0AAE6SHL0</accession>
<dbReference type="AlphaFoldDB" id="A0AAE6SHL0"/>
<dbReference type="InterPro" id="IPR010425">
    <property type="entry name" value="Caps_synth_GfcC-like_C"/>
</dbReference>
<evidence type="ECO:0000259" key="2">
    <source>
        <dbReference type="Pfam" id="PF06251"/>
    </source>
</evidence>
<dbReference type="EMBL" id="CP047962">
    <property type="protein sequence ID" value="QHQ50773.1"/>
    <property type="molecule type" value="Genomic_DNA"/>
</dbReference>